<keyword evidence="4" id="KW-0223">Dioxygenase</keyword>
<comment type="cofactor">
    <cofactor evidence="1">
        <name>Fe(2+)</name>
        <dbReference type="ChEBI" id="CHEBI:29033"/>
    </cofactor>
</comment>
<organism evidence="9 10">
    <name type="scientific">Apiospora aurea</name>
    <dbReference type="NCBI Taxonomy" id="335848"/>
    <lineage>
        <taxon>Eukaryota</taxon>
        <taxon>Fungi</taxon>
        <taxon>Dikarya</taxon>
        <taxon>Ascomycota</taxon>
        <taxon>Pezizomycotina</taxon>
        <taxon>Sordariomycetes</taxon>
        <taxon>Xylariomycetidae</taxon>
        <taxon>Amphisphaeriales</taxon>
        <taxon>Apiosporaceae</taxon>
        <taxon>Apiospora</taxon>
    </lineage>
</organism>
<proteinExistence type="inferred from homology"/>
<reference evidence="9 10" key="1">
    <citation type="submission" date="2023-01" db="EMBL/GenBank/DDBJ databases">
        <title>Analysis of 21 Apiospora genomes using comparative genomics revels a genus with tremendous synthesis potential of carbohydrate active enzymes and secondary metabolites.</title>
        <authorList>
            <person name="Sorensen T."/>
        </authorList>
    </citation>
    <scope>NUCLEOTIDE SEQUENCE [LARGE SCALE GENOMIC DNA]</scope>
    <source>
        <strain evidence="9 10">CBS 24483</strain>
    </source>
</reference>
<evidence type="ECO:0000256" key="7">
    <source>
        <dbReference type="SAM" id="MobiDB-lite"/>
    </source>
</evidence>
<dbReference type="EMBL" id="JAQQWE010000006">
    <property type="protein sequence ID" value="KAK7949029.1"/>
    <property type="molecule type" value="Genomic_DNA"/>
</dbReference>
<evidence type="ECO:0000259" key="8">
    <source>
        <dbReference type="Pfam" id="PF02668"/>
    </source>
</evidence>
<dbReference type="PANTHER" id="PTHR30468:SF10">
    <property type="entry name" value="TAUD_TFDA-LIKE DOMAIN-CONTAINING PROTEIN"/>
    <property type="match status" value="1"/>
</dbReference>
<dbReference type="InterPro" id="IPR003819">
    <property type="entry name" value="TauD/TfdA-like"/>
</dbReference>
<dbReference type="RefSeq" id="XP_066698535.1">
    <property type="nucleotide sequence ID" value="XM_066846137.1"/>
</dbReference>
<keyword evidence="6" id="KW-0408">Iron</keyword>
<keyword evidence="3" id="KW-0479">Metal-binding</keyword>
<dbReference type="GeneID" id="92079199"/>
<feature type="domain" description="TauD/TfdA-like" evidence="8">
    <location>
        <begin position="21"/>
        <end position="313"/>
    </location>
</feature>
<accession>A0ABR1Q928</accession>
<evidence type="ECO:0000256" key="2">
    <source>
        <dbReference type="ARBA" id="ARBA00005896"/>
    </source>
</evidence>
<evidence type="ECO:0000256" key="1">
    <source>
        <dbReference type="ARBA" id="ARBA00001954"/>
    </source>
</evidence>
<dbReference type="Proteomes" id="UP001391051">
    <property type="component" value="Unassembled WGS sequence"/>
</dbReference>
<sequence length="340" mass="38287">MVSRNEALKLSGALDEFKSFDVTPIIGTEFVDASLKDWLESPNSEQLLRDLAITVSRRGVAFFRKQDGMTDEMQKTIVQRLGVLTGKPATSSLHRHAVKIQGQEDDEILLVNSEENKKIIGGTIYDPSFQLRQSCRPLWHCDISYEPIPSDYCLLRLNEVPESGGDTLWASGYELYDRLSRPLQSFFETLSATHQELRQRDASDPRFQTPRGSPENVGANRNPVHPLIRTNPVTGWKSVYGVGLHIKAINDVTPGESDWLLEKLSRLLVENHDLQVRFRRNDRNDVAIWDNRCTYHAATYDHDGYGIREGRRVCGVGEKPFLDPASPSRRAALAAEGQGA</sequence>
<evidence type="ECO:0000256" key="5">
    <source>
        <dbReference type="ARBA" id="ARBA00023002"/>
    </source>
</evidence>
<dbReference type="SUPFAM" id="SSF51197">
    <property type="entry name" value="Clavaminate synthase-like"/>
    <property type="match status" value="1"/>
</dbReference>
<dbReference type="PANTHER" id="PTHR30468">
    <property type="entry name" value="ALPHA-KETOGLUTARATE-DEPENDENT SULFONATE DIOXYGENASE"/>
    <property type="match status" value="1"/>
</dbReference>
<dbReference type="Gene3D" id="3.60.130.10">
    <property type="entry name" value="Clavaminate synthase-like"/>
    <property type="match status" value="1"/>
</dbReference>
<evidence type="ECO:0000256" key="3">
    <source>
        <dbReference type="ARBA" id="ARBA00022723"/>
    </source>
</evidence>
<evidence type="ECO:0000256" key="4">
    <source>
        <dbReference type="ARBA" id="ARBA00022964"/>
    </source>
</evidence>
<feature type="region of interest" description="Disordered" evidence="7">
    <location>
        <begin position="197"/>
        <end position="224"/>
    </location>
</feature>
<keyword evidence="5" id="KW-0560">Oxidoreductase</keyword>
<name>A0ABR1Q928_9PEZI</name>
<protein>
    <recommendedName>
        <fullName evidence="8">TauD/TfdA-like domain-containing protein</fullName>
    </recommendedName>
</protein>
<dbReference type="InterPro" id="IPR051323">
    <property type="entry name" value="AtsK-like"/>
</dbReference>
<dbReference type="InterPro" id="IPR042098">
    <property type="entry name" value="TauD-like_sf"/>
</dbReference>
<evidence type="ECO:0000313" key="10">
    <source>
        <dbReference type="Proteomes" id="UP001391051"/>
    </source>
</evidence>
<keyword evidence="10" id="KW-1185">Reference proteome</keyword>
<evidence type="ECO:0000256" key="6">
    <source>
        <dbReference type="ARBA" id="ARBA00023004"/>
    </source>
</evidence>
<comment type="similarity">
    <text evidence="2">Belongs to the TfdA dioxygenase family.</text>
</comment>
<comment type="caution">
    <text evidence="9">The sequence shown here is derived from an EMBL/GenBank/DDBJ whole genome shotgun (WGS) entry which is preliminary data.</text>
</comment>
<gene>
    <name evidence="9" type="ORF">PG986_009915</name>
</gene>
<evidence type="ECO:0000313" key="9">
    <source>
        <dbReference type="EMBL" id="KAK7949029.1"/>
    </source>
</evidence>
<dbReference type="Pfam" id="PF02668">
    <property type="entry name" value="TauD"/>
    <property type="match status" value="1"/>
</dbReference>